<dbReference type="Pfam" id="PF19406">
    <property type="entry name" value="PKD_5"/>
    <property type="match status" value="2"/>
</dbReference>
<dbReference type="InterPro" id="IPR013783">
    <property type="entry name" value="Ig-like_fold"/>
</dbReference>
<gene>
    <name evidence="8" type="ORF">SAMN05443550_102338</name>
</gene>
<dbReference type="SMART" id="SM00089">
    <property type="entry name" value="PKD"/>
    <property type="match status" value="8"/>
</dbReference>
<evidence type="ECO:0000313" key="9">
    <source>
        <dbReference type="Proteomes" id="UP000198850"/>
    </source>
</evidence>
<dbReference type="InterPro" id="IPR022409">
    <property type="entry name" value="PKD/Chitinase_dom"/>
</dbReference>
<evidence type="ECO:0000256" key="1">
    <source>
        <dbReference type="ARBA" id="ARBA00004141"/>
    </source>
</evidence>
<organism evidence="8 9">
    <name type="scientific">Pedobacter hartonius</name>
    <dbReference type="NCBI Taxonomy" id="425514"/>
    <lineage>
        <taxon>Bacteria</taxon>
        <taxon>Pseudomonadati</taxon>
        <taxon>Bacteroidota</taxon>
        <taxon>Sphingobacteriia</taxon>
        <taxon>Sphingobacteriales</taxon>
        <taxon>Sphingobacteriaceae</taxon>
        <taxon>Pedobacter</taxon>
    </lineage>
</organism>
<name>A0A1H3ZET7_9SPHI</name>
<dbReference type="InterPro" id="IPR035986">
    <property type="entry name" value="PKD_dom_sf"/>
</dbReference>
<evidence type="ECO:0000256" key="4">
    <source>
        <dbReference type="ARBA" id="ARBA00022989"/>
    </source>
</evidence>
<evidence type="ECO:0000313" key="8">
    <source>
        <dbReference type="EMBL" id="SEA22246.1"/>
    </source>
</evidence>
<dbReference type="EMBL" id="FNRA01000002">
    <property type="protein sequence ID" value="SEA22246.1"/>
    <property type="molecule type" value="Genomic_DNA"/>
</dbReference>
<dbReference type="GO" id="GO:0006816">
    <property type="term" value="P:calcium ion transport"/>
    <property type="evidence" value="ECO:0007669"/>
    <property type="project" value="TreeGrafter"/>
</dbReference>
<evidence type="ECO:0000256" key="2">
    <source>
        <dbReference type="ARBA" id="ARBA00022692"/>
    </source>
</evidence>
<dbReference type="Pfam" id="PF18911">
    <property type="entry name" value="PKD_4"/>
    <property type="match status" value="1"/>
</dbReference>
<dbReference type="Proteomes" id="UP000198850">
    <property type="component" value="Unassembled WGS sequence"/>
</dbReference>
<accession>A0A1H3ZET7</accession>
<protein>
    <submittedName>
        <fullName evidence="8">PKD repeat-containing protein</fullName>
    </submittedName>
</protein>
<feature type="domain" description="PKD" evidence="7">
    <location>
        <begin position="1469"/>
        <end position="1559"/>
    </location>
</feature>
<proteinExistence type="predicted"/>
<keyword evidence="3" id="KW-0677">Repeat</keyword>
<keyword evidence="2" id="KW-0812">Transmembrane</keyword>
<sequence length="1999" mass="210526">MRKFLNALLTLLFVLLFFDSNAQVTIGAVDAGPYGYGSNVTVPISFAGNQSDLPIGTTFQLFLSDAAGNFAGNGTSLGTFSGFYTPAVNGVIPTGLAAGTGYRLRVRISNPANNPVAATLDAGTISILAQSSPAVTLSPNSPSNALGGDNIGFCANESGANKTIVLRDNLPATTIIEVQVKNLISNTTTVYTEQLVSGSNGYNITNLAIGYYSVTAIATTIVNGVPIKSIKTYTLHNTNLGLGISDSSVSVGCINGPGGSASVSYEINSITGNYPGTIYRISWGDGSTVELTYAQISANSNSVFHTYTETSCGRGGSPDGSNNNSFQATITAASSVCGTTKPITVYAQVLLNPTAEINGSAIGCTNVAMTFTNDSRGGTRSDCSNQMDYEWFIDNDPNSVLSVSTKAPLTWTFTTPGPHTVRLVASNGSNACIPSEDIFNVCVQIPPVPAFTLSETTTCLSSSVTANSNSSVLNNTCSTTPVYTWTVNPAAGVTFTQGSPNPEFRFPVTGTYTIGLAIQTGFCSETAAPQTVIVNSPPQITMSPEARLCTKGGTFTFGATGGVTQTTVSGTTAAIADTYTWVVSGPAPVTFINQTGPNSKEPQIMFSEYGAYTVTLTHKNNCGTLTSSQNISFSQSPEPLITVAPNVCYNSPITLQGAITNGTYVSFAWTSNIAGTFTNPSGTFADPSALNTTFTTTDLTKTSAIITLTVNTGIPGNCMVVADAKTITISPNNTGINTIQSICTGSSLSYTPVSSVPGSTFRWTATNADGNAQAGSYLTSGTGNITATSIINTSPTANAEIIYTIIPESINGNISCDGVPYTLTVRVTPLPVLTVTVAQSPICSGNQAGITMTSNLDPSTLYTWVSSISGGTVNGAVPQPTPLATTVINNRLENPGNTTATVTYTITPYSNGCPGTPVTVSVQVDPALTIPEAGIDENICNSTTFTLKGNQIPTGKGIGTWTLTSGQTGVTFADEHLNTTIVQGLVAGQTYEFTWTVTGGSCDALSDEMTLFINVPTVAGTTATTGPVTVCEGVNSGTVNLTGNTGSVLRWENSTDGGASWSAISNTTTVLTYTNITINTQYRAFVQNGQCAPEFSTATAITVTPATSIANAGTDQTLCNELSAQLNAVANLKAGESGLWTVSPSAPNLRITDPTNPSTRVTNIIPGQTYIFTWTISGPAPCGPTRDDVVITNLLPLTNTINSTSTEVCYNQVITITGNTPTGGNGTYVFKWEVSTDEANWNTLAGQTGRDLSYQLQATTFFRRTVTSSACLLLSNTVRIIAQPPIGNNTIATGQTICTGTLPGVLTGTPPTGSDGNFNYQWQSSADGTNWTDIVSAVFPSYAPPILTATTSYRRLVSTITCNGALRSTSNVVTIIVKPNAKAEFTYTVDKACTPFTIDANNVRAVAYPDRNATYSWYANNVLIGTGVTFPGYTISTENTTVTIKLVTSPSTGCQPDEMSHDFSTNQAVAASYTQSTTSGCGPLTVNFVNTSTSLTGATFRWDFGNGITSSQTMPAPVTFQPDPTGQDITYTVTLTATTVCGISTTTSTVFVKALPISVFSPSRTVGCSPMAVTFTNGSPGETNTYYYDFGDGTLLTKNDKLPVTHTFVTDVVRDFTVTMIAQNECGSDQSSYTIRVSPNTVFPELVVNANEQEGCAPLTVNFYNNSRGANTFKYDFGDGSTVITRSAPEVVRHTFTAAGTYTITLTASNGCSEVTTTESVTVLPQPVTAFSADITLGCPGLPVQFRNTSRDGVAYQWDFGDGTNSNEFEPKHIFTGAQEYYTISLTATNSLGCTATTTLNQYIHIVPPPVAQFNVLPSTLISIPNYTFRFEDESTNRPTIWAWDFGDGTTSVLQSPSHTYPDTGKYVVTLRVSNQQGCFTSTFKTVTIVGVPGYLFVPNSFMPGSPTPELREFIAKGSGIKSWRMTVFNKWGQTLWETTQLNEGRPVGGWDGTFNSVMQPQGVYFWKIDVEFINGSAWKGMTYDSSAPKKTGVIHLIR</sequence>
<feature type="domain" description="PKD" evidence="7">
    <location>
        <begin position="1672"/>
        <end position="1723"/>
    </location>
</feature>
<keyword evidence="4" id="KW-1133">Transmembrane helix</keyword>
<keyword evidence="6" id="KW-0732">Signal</keyword>
<dbReference type="STRING" id="425514.SAMN05443550_102338"/>
<dbReference type="PANTHER" id="PTHR46730">
    <property type="entry name" value="POLYCYSTIN-1"/>
    <property type="match status" value="1"/>
</dbReference>
<feature type="signal peptide" evidence="6">
    <location>
        <begin position="1"/>
        <end position="22"/>
    </location>
</feature>
<reference evidence="8 9" key="1">
    <citation type="submission" date="2016-10" db="EMBL/GenBank/DDBJ databases">
        <authorList>
            <person name="de Groot N.N."/>
        </authorList>
    </citation>
    <scope>NUCLEOTIDE SEQUENCE [LARGE SCALE GENOMIC DNA]</scope>
    <source>
        <strain evidence="8 9">DSM 19033</strain>
    </source>
</reference>
<evidence type="ECO:0000256" key="6">
    <source>
        <dbReference type="SAM" id="SignalP"/>
    </source>
</evidence>
<dbReference type="PROSITE" id="PS50093">
    <property type="entry name" value="PKD"/>
    <property type="match status" value="4"/>
</dbReference>
<feature type="domain" description="PKD" evidence="7">
    <location>
        <begin position="1750"/>
        <end position="1804"/>
    </location>
</feature>
<dbReference type="InterPro" id="IPR000601">
    <property type="entry name" value="PKD_dom"/>
</dbReference>
<dbReference type="Pfam" id="PF00801">
    <property type="entry name" value="PKD"/>
    <property type="match status" value="3"/>
</dbReference>
<dbReference type="PANTHER" id="PTHR46730:SF1">
    <property type="entry name" value="PLAT DOMAIN-CONTAINING PROTEIN"/>
    <property type="match status" value="1"/>
</dbReference>
<evidence type="ECO:0000259" key="7">
    <source>
        <dbReference type="PROSITE" id="PS50093"/>
    </source>
</evidence>
<dbReference type="RefSeq" id="WP_090555486.1">
    <property type="nucleotide sequence ID" value="NZ_FNRA01000002.1"/>
</dbReference>
<dbReference type="OrthoDB" id="7794186at2"/>
<dbReference type="GO" id="GO:0005261">
    <property type="term" value="F:monoatomic cation channel activity"/>
    <property type="evidence" value="ECO:0007669"/>
    <property type="project" value="TreeGrafter"/>
</dbReference>
<evidence type="ECO:0000256" key="3">
    <source>
        <dbReference type="ARBA" id="ARBA00022737"/>
    </source>
</evidence>
<keyword evidence="9" id="KW-1185">Reference proteome</keyword>
<feature type="chain" id="PRO_5011490661" evidence="6">
    <location>
        <begin position="23"/>
        <end position="1999"/>
    </location>
</feature>
<comment type="subcellular location">
    <subcellularLocation>
        <location evidence="1">Membrane</location>
        <topology evidence="1">Multi-pass membrane protein</topology>
    </subcellularLocation>
</comment>
<dbReference type="Gene3D" id="2.60.40.10">
    <property type="entry name" value="Immunoglobulins"/>
    <property type="match status" value="9"/>
</dbReference>
<evidence type="ECO:0000256" key="5">
    <source>
        <dbReference type="ARBA" id="ARBA00023136"/>
    </source>
</evidence>
<dbReference type="SUPFAM" id="SSF49299">
    <property type="entry name" value="PKD domain"/>
    <property type="match status" value="7"/>
</dbReference>
<dbReference type="CDD" id="cd00146">
    <property type="entry name" value="PKD"/>
    <property type="match status" value="3"/>
</dbReference>
<dbReference type="GO" id="GO:0005886">
    <property type="term" value="C:plasma membrane"/>
    <property type="evidence" value="ECO:0007669"/>
    <property type="project" value="TreeGrafter"/>
</dbReference>
<feature type="domain" description="PKD" evidence="7">
    <location>
        <begin position="1828"/>
        <end position="1889"/>
    </location>
</feature>
<dbReference type="InterPro" id="IPR045828">
    <property type="entry name" value="PKD_Bacteroidetes"/>
</dbReference>
<keyword evidence="5" id="KW-0472">Membrane</keyword>